<name>B1X2N7_CROS5</name>
<dbReference type="KEGG" id="cyt:cce_5052"/>
<keyword evidence="2" id="KW-1185">Reference proteome</keyword>
<dbReference type="OrthoDB" id="430640at2"/>
<accession>B1X2N7</accession>
<sequence>MVKFNYFQSQKILDSDYSPMTKELNRLLKNIDNIFSWELENRPLTAARNINELIKAVIEKSPTTPAKLEYRKDEFRLTKLGIIKFSLGEELEFRYCRKERIRSLTLRKLLRYLLWLLIFGKAKDQYLAKFTAWASVINFLQHYSDFFEFSDGAKINEYETLIINWRYYHEDRN</sequence>
<dbReference type="HOGENOM" id="CLU_1545068_0_0_3"/>
<proteinExistence type="predicted"/>
<dbReference type="RefSeq" id="WP_009546187.1">
    <property type="nucleotide sequence ID" value="NC_010547.1"/>
</dbReference>
<reference evidence="1 2" key="1">
    <citation type="journal article" date="2008" name="Proc. Natl. Acad. Sci. U.S.A.">
        <title>The genome of Cyanothece 51142, a unicellular diazotrophic cyanobacterium important in the marine nitrogen cycle.</title>
        <authorList>
            <person name="Welsh E.A."/>
            <person name="Liberton M."/>
            <person name="Stoeckel J."/>
            <person name="Loh T."/>
            <person name="Elvitigala T."/>
            <person name="Wang C."/>
            <person name="Wollam A."/>
            <person name="Fulton R.S."/>
            <person name="Clifton S.W."/>
            <person name="Jacobs J.M."/>
            <person name="Aurora R."/>
            <person name="Ghosh B.K."/>
            <person name="Sherman L.A."/>
            <person name="Smith R.D."/>
            <person name="Wilson R.K."/>
            <person name="Pakrasi H.B."/>
        </authorList>
    </citation>
    <scope>NUCLEOTIDE SEQUENCE [LARGE SCALE GENOMIC DNA]</scope>
    <source>
        <strain evidence="2">ATCC 51142 / BH68</strain>
    </source>
</reference>
<organism evidence="1 2">
    <name type="scientific">Crocosphaera subtropica (strain ATCC 51142 / BH68)</name>
    <name type="common">Cyanothece sp. (strain ATCC 51142)</name>
    <dbReference type="NCBI Taxonomy" id="43989"/>
    <lineage>
        <taxon>Bacteria</taxon>
        <taxon>Bacillati</taxon>
        <taxon>Cyanobacteriota</taxon>
        <taxon>Cyanophyceae</taxon>
        <taxon>Oscillatoriophycideae</taxon>
        <taxon>Chroococcales</taxon>
        <taxon>Aphanothecaceae</taxon>
        <taxon>Crocosphaera</taxon>
        <taxon>Crocosphaera subtropica</taxon>
    </lineage>
</organism>
<dbReference type="eggNOG" id="ENOG5032H20">
    <property type="taxonomic scope" value="Bacteria"/>
</dbReference>
<evidence type="ECO:0000313" key="1">
    <source>
        <dbReference type="EMBL" id="ACB54398.1"/>
    </source>
</evidence>
<dbReference type="Proteomes" id="UP000001203">
    <property type="component" value="Chromosome linear"/>
</dbReference>
<gene>
    <name evidence="1" type="ordered locus">cce_5052</name>
</gene>
<evidence type="ECO:0000313" key="2">
    <source>
        <dbReference type="Proteomes" id="UP000001203"/>
    </source>
</evidence>
<dbReference type="AlphaFoldDB" id="B1X2N7"/>
<dbReference type="EMBL" id="CP000807">
    <property type="protein sequence ID" value="ACB54398.1"/>
    <property type="molecule type" value="Genomic_DNA"/>
</dbReference>
<protein>
    <submittedName>
        <fullName evidence="1">Uncharacterized protein</fullName>
    </submittedName>
</protein>